<evidence type="ECO:0000313" key="1">
    <source>
        <dbReference type="EMBL" id="AON97431.1"/>
    </source>
</evidence>
<dbReference type="GeneID" id="80018708"/>
<dbReference type="RefSeq" id="YP_010754125.1">
    <property type="nucleotide sequence ID" value="NC_073456.1"/>
</dbReference>
<evidence type="ECO:0000313" key="2">
    <source>
        <dbReference type="Proteomes" id="UP000221751"/>
    </source>
</evidence>
<keyword evidence="2" id="KW-1185">Reference proteome</keyword>
<accession>A0A1C9EI24</accession>
<sequence length="170" mass="19441">MDSQKVLVVGGPADGAIWNVITERPQHDTTPTRGRKFLPVELFYITRDIPAVESANGYQAVLSDSGDYHNANQVNHRYRLEHVGRTDLGFDGYLNQMSFGERTRSTRESGLIGETYPVYVWQNNDGSEEDNDEWVLSNYAMLPKGTVGQEVRRKAINDIFERARFLWTNR</sequence>
<proteinExistence type="predicted"/>
<dbReference type="Proteomes" id="UP000221751">
    <property type="component" value="Segment"/>
</dbReference>
<reference evidence="2" key="1">
    <citation type="submission" date="2016-07" db="EMBL/GenBank/DDBJ databases">
        <authorList>
            <person name="Florea S."/>
            <person name="Webb J.S."/>
            <person name="Jaromczyk J."/>
            <person name="Schardl C.L."/>
        </authorList>
    </citation>
    <scope>NUCLEOTIDE SEQUENCE [LARGE SCALE GENOMIC DNA]</scope>
</reference>
<dbReference type="KEGG" id="vg:80018708"/>
<protein>
    <submittedName>
        <fullName evidence="1">Uncharacterized protein</fullName>
    </submittedName>
</protein>
<dbReference type="EMBL" id="KX557288">
    <property type="protein sequence ID" value="AON97431.1"/>
    <property type="molecule type" value="Genomic_DNA"/>
</dbReference>
<name>A0A1C9EI24_9CAUD</name>
<organism evidence="1 2">
    <name type="scientific">Rhodococcus phage ChewyVIII</name>
    <dbReference type="NCBI Taxonomy" id="1887657"/>
    <lineage>
        <taxon>Viruses</taxon>
        <taxon>Duplodnaviria</taxon>
        <taxon>Heunggongvirae</taxon>
        <taxon>Uroviricota</taxon>
        <taxon>Caudoviricetes</taxon>
        <taxon>Chewyvirus</taxon>
        <taxon>Chewyvirus chewyVIII</taxon>
    </lineage>
</organism>
<gene>
    <name evidence="1" type="primary">8</name>
    <name evidence="1" type="ORF">SEA_CHEWYVIII_8</name>
</gene>